<gene>
    <name evidence="5" type="ORF">AVDCRST_MAG56-5571</name>
</gene>
<protein>
    <submittedName>
        <fullName evidence="5">Oxidoreductase YdhF</fullName>
    </submittedName>
</protein>
<dbReference type="GO" id="GO:0016491">
    <property type="term" value="F:oxidoreductase activity"/>
    <property type="evidence" value="ECO:0007669"/>
    <property type="project" value="UniProtKB-KW"/>
</dbReference>
<reference evidence="5" key="1">
    <citation type="submission" date="2020-02" db="EMBL/GenBank/DDBJ databases">
        <authorList>
            <person name="Meier V. D."/>
        </authorList>
    </citation>
    <scope>NUCLEOTIDE SEQUENCE</scope>
    <source>
        <strain evidence="5">AVDCRST_MAG56</strain>
    </source>
</reference>
<dbReference type="InterPro" id="IPR023210">
    <property type="entry name" value="NADP_OxRdtase_dom"/>
</dbReference>
<dbReference type="GO" id="GO:0005829">
    <property type="term" value="C:cytosol"/>
    <property type="evidence" value="ECO:0007669"/>
    <property type="project" value="TreeGrafter"/>
</dbReference>
<evidence type="ECO:0000256" key="3">
    <source>
        <dbReference type="ARBA" id="ARBA00038157"/>
    </source>
</evidence>
<dbReference type="InterPro" id="IPR036812">
    <property type="entry name" value="NAD(P)_OxRdtase_dom_sf"/>
</dbReference>
<dbReference type="PANTHER" id="PTHR43364">
    <property type="entry name" value="NADH-SPECIFIC METHYLGLYOXAL REDUCTASE-RELATED"/>
    <property type="match status" value="1"/>
</dbReference>
<comment type="similarity">
    <text evidence="3">Belongs to the aldo/keto reductase family. Aldo/keto reductase 2 subfamily.</text>
</comment>
<accession>A0A6J4KD91</accession>
<sequence length="305" mass="33592">MPVSRTPLPGSSDSLSRLILGAWRLADHAERTSPEAITGLVEASLAEGITTVDHADIYGNYAVEEIFGRALGGQSALRTRLELVSKCGIKLVSPKRPEHRLKTYDTSRQHITDSVHTSLRNLRTDYLDVLLIHRPDPLMNADEMAEAFTALRRDGKVKHFGVSNFTPSQFALIQSRLDFPLVTNQIEFSVLYLPPLYDGTLDQCQQLRVPPMAWSPLAGGKLFTNTDERSTKTGVALQKVGEELDGAGVEQVALAWIMQHPSNAMPVLGTGRPERIRESARAASLQLSRDQWFEILAASAGQEVP</sequence>
<evidence type="ECO:0000256" key="2">
    <source>
        <dbReference type="ARBA" id="ARBA00023002"/>
    </source>
</evidence>
<dbReference type="FunFam" id="3.20.20.100:FF:000008">
    <property type="entry name" value="Aldo/keto reductase family oxidoreductase"/>
    <property type="match status" value="1"/>
</dbReference>
<evidence type="ECO:0000313" key="5">
    <source>
        <dbReference type="EMBL" id="CAA9301670.1"/>
    </source>
</evidence>
<name>A0A6J4KD91_9SPHI</name>
<dbReference type="Pfam" id="PF00248">
    <property type="entry name" value="Aldo_ket_red"/>
    <property type="match status" value="1"/>
</dbReference>
<keyword evidence="1" id="KW-0521">NADP</keyword>
<proteinExistence type="inferred from homology"/>
<evidence type="ECO:0000259" key="4">
    <source>
        <dbReference type="Pfam" id="PF00248"/>
    </source>
</evidence>
<dbReference type="PRINTS" id="PR00069">
    <property type="entry name" value="ALDKETRDTASE"/>
</dbReference>
<dbReference type="SUPFAM" id="SSF51430">
    <property type="entry name" value="NAD(P)-linked oxidoreductase"/>
    <property type="match status" value="1"/>
</dbReference>
<dbReference type="PANTHER" id="PTHR43364:SF1">
    <property type="entry name" value="OXIDOREDUCTASE YDHF"/>
    <property type="match status" value="1"/>
</dbReference>
<dbReference type="Gene3D" id="3.20.20.100">
    <property type="entry name" value="NADP-dependent oxidoreductase domain"/>
    <property type="match status" value="1"/>
</dbReference>
<feature type="domain" description="NADP-dependent oxidoreductase" evidence="4">
    <location>
        <begin position="17"/>
        <end position="295"/>
    </location>
</feature>
<dbReference type="InterPro" id="IPR050523">
    <property type="entry name" value="AKR_Detox_Biosynth"/>
</dbReference>
<dbReference type="EMBL" id="CADCTQ010000454">
    <property type="protein sequence ID" value="CAA9301670.1"/>
    <property type="molecule type" value="Genomic_DNA"/>
</dbReference>
<dbReference type="InterPro" id="IPR020471">
    <property type="entry name" value="AKR"/>
</dbReference>
<dbReference type="CDD" id="cd19092">
    <property type="entry name" value="AKR_BsYcsN_EcYdhF-like"/>
    <property type="match status" value="1"/>
</dbReference>
<organism evidence="5">
    <name type="scientific">uncultured Cytophagales bacterium</name>
    <dbReference type="NCBI Taxonomy" id="158755"/>
    <lineage>
        <taxon>Bacteria</taxon>
        <taxon>Pseudomonadati</taxon>
        <taxon>Bacteroidota</taxon>
        <taxon>Sphingobacteriia</taxon>
        <taxon>Sphingobacteriales</taxon>
        <taxon>environmental samples</taxon>
    </lineage>
</organism>
<evidence type="ECO:0000256" key="1">
    <source>
        <dbReference type="ARBA" id="ARBA00022857"/>
    </source>
</evidence>
<keyword evidence="2" id="KW-0560">Oxidoreductase</keyword>
<dbReference type="AlphaFoldDB" id="A0A6J4KD91"/>